<dbReference type="EMBL" id="JAFHKS010000043">
    <property type="protein sequence ID" value="MBN3545821.1"/>
    <property type="molecule type" value="Genomic_DNA"/>
</dbReference>
<keyword evidence="2" id="KW-1185">Reference proteome</keyword>
<gene>
    <name evidence="1" type="ORF">JYA64_10990</name>
</gene>
<organism evidence="1 2">
    <name type="scientific">Fictibacillus barbaricus</name>
    <dbReference type="NCBI Taxonomy" id="182136"/>
    <lineage>
        <taxon>Bacteria</taxon>
        <taxon>Bacillati</taxon>
        <taxon>Bacillota</taxon>
        <taxon>Bacilli</taxon>
        <taxon>Bacillales</taxon>
        <taxon>Fictibacillaceae</taxon>
        <taxon>Fictibacillus</taxon>
    </lineage>
</organism>
<name>A0ABS2ZDG9_9BACL</name>
<evidence type="ECO:0000313" key="2">
    <source>
        <dbReference type="Proteomes" id="UP001319060"/>
    </source>
</evidence>
<proteinExistence type="predicted"/>
<accession>A0ABS2ZDG9</accession>
<dbReference type="Proteomes" id="UP001319060">
    <property type="component" value="Unassembled WGS sequence"/>
</dbReference>
<reference evidence="1 2" key="1">
    <citation type="submission" date="2021-01" db="EMBL/GenBank/DDBJ databases">
        <title>Genome Sequencing of Type Strains.</title>
        <authorList>
            <person name="Lemaire J.F."/>
            <person name="Inderbitzin P."/>
            <person name="Collins S.B."/>
            <person name="Wespe N."/>
            <person name="Knight-Connoni V."/>
        </authorList>
    </citation>
    <scope>NUCLEOTIDE SEQUENCE [LARGE SCALE GENOMIC DNA]</scope>
    <source>
        <strain evidence="1 2">DSM 14730</strain>
    </source>
</reference>
<evidence type="ECO:0000313" key="1">
    <source>
        <dbReference type="EMBL" id="MBN3545821.1"/>
    </source>
</evidence>
<protein>
    <submittedName>
        <fullName evidence="1">Uncharacterized protein</fullName>
    </submittedName>
</protein>
<dbReference type="RefSeq" id="WP_188402667.1">
    <property type="nucleotide sequence ID" value="NZ_BMCE01000002.1"/>
</dbReference>
<sequence>MNFLSLKLIELQVAIPRTMDAAKSSIEISNRGVLQQEHKTEEIRKQHLIETKSVTRKQQTDKSYIHTNIQDEKTIKDAKHPYKGKKIDYSG</sequence>
<comment type="caution">
    <text evidence="1">The sequence shown here is derived from an EMBL/GenBank/DDBJ whole genome shotgun (WGS) entry which is preliminary data.</text>
</comment>